<gene>
    <name evidence="3" type="ORF">ATZ99_17570</name>
</gene>
<sequence>MIFFKLWNCFGGYVIIKAKGEYVERLLNQASVNNIFLWDIKKISELELEAKVDVKSYFKLVKLSKKVKCKIIVVKKAGLYFLLSNLKKRKIFVLGIAIFILLMYALSSFIWVVQVNVNNDELKQKIEKDLQEWGLKPGINKYYIDKKYVIDKILLNYNNISWVEIYFKGTRAIVEIVPKGPAPSLKEKNPCNIVASKDGVVEEILALNGEAKVKPHDFVRKGDVLISGNINLGEGKGALQVPAEGIVKARVWYERSIKVPLIKVRKEYTGRERKILRLQVKGNEMYIYFSNMEFKKYEETLLKRITLLPEAFGNVKCDLVLIKEYDEKKEFLGVEQAKKEAKEGLEKEIEELSKAGEIARNNMEFFLDNDSNAVIGILNLELIEDIGQKEAIK</sequence>
<feature type="coiled-coil region" evidence="1">
    <location>
        <begin position="335"/>
        <end position="362"/>
    </location>
</feature>
<dbReference type="PIRSF" id="PIRSF029895">
    <property type="entry name" value="SpoIV"/>
    <property type="match status" value="1"/>
</dbReference>
<keyword evidence="1" id="KW-0175">Coiled coil</keyword>
<evidence type="ECO:0000256" key="1">
    <source>
        <dbReference type="SAM" id="Coils"/>
    </source>
</evidence>
<evidence type="ECO:0008006" key="5">
    <source>
        <dbReference type="Google" id="ProtNLM"/>
    </source>
</evidence>
<protein>
    <recommendedName>
        <fullName evidence="5">Sporulation protein YqfD</fullName>
    </recommendedName>
</protein>
<feature type="transmembrane region" description="Helical" evidence="2">
    <location>
        <begin position="91"/>
        <end position="113"/>
    </location>
</feature>
<keyword evidence="4" id="KW-1185">Reference proteome</keyword>
<organism evidence="3 4">
    <name type="scientific">Thermovenabulum gondwanense</name>
    <dbReference type="NCBI Taxonomy" id="520767"/>
    <lineage>
        <taxon>Bacteria</taxon>
        <taxon>Bacillati</taxon>
        <taxon>Bacillota</taxon>
        <taxon>Clostridia</taxon>
        <taxon>Thermosediminibacterales</taxon>
        <taxon>Thermosediminibacteraceae</taxon>
        <taxon>Thermovenabulum</taxon>
    </lineage>
</organism>
<dbReference type="Proteomes" id="UP000075737">
    <property type="component" value="Unassembled WGS sequence"/>
</dbReference>
<keyword evidence="2" id="KW-0812">Transmembrane</keyword>
<keyword evidence="2" id="KW-0472">Membrane</keyword>
<accession>A0A161QA55</accession>
<dbReference type="EMBL" id="LOHZ01000037">
    <property type="protein sequence ID" value="KYO65168.1"/>
    <property type="molecule type" value="Genomic_DNA"/>
</dbReference>
<dbReference type="OrthoDB" id="1640349at2"/>
<dbReference type="AlphaFoldDB" id="A0A161QA55"/>
<evidence type="ECO:0000256" key="2">
    <source>
        <dbReference type="SAM" id="Phobius"/>
    </source>
</evidence>
<reference evidence="3 4" key="1">
    <citation type="submission" date="2015-12" db="EMBL/GenBank/DDBJ databases">
        <title>Draft genome of Thermovenabulum gondwanense isolated from a red thermophilic microbial mat colonisisng an outflow channel of a bore well.</title>
        <authorList>
            <person name="Patel B.K."/>
        </authorList>
    </citation>
    <scope>NUCLEOTIDE SEQUENCE [LARGE SCALE GENOMIC DNA]</scope>
    <source>
        <strain evidence="3 4">R270</strain>
    </source>
</reference>
<evidence type="ECO:0000313" key="3">
    <source>
        <dbReference type="EMBL" id="KYO65168.1"/>
    </source>
</evidence>
<dbReference type="STRING" id="520767.ATZ99_17570"/>
<dbReference type="NCBIfam" id="TIGR02876">
    <property type="entry name" value="spore_yqfD"/>
    <property type="match status" value="1"/>
</dbReference>
<evidence type="ECO:0000313" key="4">
    <source>
        <dbReference type="Proteomes" id="UP000075737"/>
    </source>
</evidence>
<keyword evidence="2" id="KW-1133">Transmembrane helix</keyword>
<name>A0A161QA55_9FIRM</name>
<dbReference type="RefSeq" id="WP_068748872.1">
    <property type="nucleotide sequence ID" value="NZ_LOHZ01000037.1"/>
</dbReference>
<dbReference type="InterPro" id="IPR010690">
    <property type="entry name" value="YqfD"/>
</dbReference>
<comment type="caution">
    <text evidence="3">The sequence shown here is derived from an EMBL/GenBank/DDBJ whole genome shotgun (WGS) entry which is preliminary data.</text>
</comment>
<dbReference type="Pfam" id="PF06898">
    <property type="entry name" value="YqfD"/>
    <property type="match status" value="1"/>
</dbReference>
<proteinExistence type="predicted"/>